<evidence type="ECO:0000313" key="1">
    <source>
        <dbReference type="EMBL" id="AOZ51047.1"/>
    </source>
</evidence>
<dbReference type="EMBL" id="CP017707">
    <property type="protein sequence ID" value="AOZ51047.1"/>
    <property type="molecule type" value="Genomic_DNA"/>
</dbReference>
<evidence type="ECO:0008006" key="3">
    <source>
        <dbReference type="Google" id="ProtNLM"/>
    </source>
</evidence>
<dbReference type="RefSeq" id="WP_046156024.1">
    <property type="nucleotide sequence ID" value="NZ_CP017707.1"/>
</dbReference>
<dbReference type="AlphaFoldDB" id="A0A1D9LIJ5"/>
<dbReference type="KEGG" id="cvc:BKX93_14310"/>
<evidence type="ECO:0000313" key="2">
    <source>
        <dbReference type="Proteomes" id="UP000178776"/>
    </source>
</evidence>
<dbReference type="InterPro" id="IPR009593">
    <property type="entry name" value="DUF1203"/>
</dbReference>
<dbReference type="PIRSF" id="PIRSF034110">
    <property type="entry name" value="DUF1203"/>
    <property type="match status" value="1"/>
</dbReference>
<gene>
    <name evidence="1" type="ORF">BKX93_14310</name>
</gene>
<proteinExistence type="predicted"/>
<dbReference type="GeneID" id="68842378"/>
<reference evidence="1 2" key="1">
    <citation type="submission" date="2016-10" db="EMBL/GenBank/DDBJ databases">
        <title>Chromobacterium muskegensis sp. nov., an insecticidal bacterium isolated from Sphagnum bogs.</title>
        <authorList>
            <person name="Sparks M.E."/>
            <person name="Blackburn M.B."/>
            <person name="Gundersen-Rindal D.E."/>
            <person name="Mitchell A."/>
            <person name="Farrar R."/>
            <person name="Kuhar D."/>
        </authorList>
    </citation>
    <scope>NUCLEOTIDE SEQUENCE [LARGE SCALE GENOMIC DNA]</scope>
    <source>
        <strain evidence="1 2">21-1</strain>
    </source>
</reference>
<dbReference type="Pfam" id="PF06718">
    <property type="entry name" value="DUF1203"/>
    <property type="match status" value="1"/>
</dbReference>
<dbReference type="STRING" id="1108595.BKX93_14310"/>
<protein>
    <recommendedName>
        <fullName evidence="3">DUF1203 domain-containing protein</fullName>
    </recommendedName>
</protein>
<accession>A0A1D9LIJ5</accession>
<sequence length="159" mass="17291">MAWQLETLDPVFVERARREGVDALGQPVRRLTAAGGEPCRDALRRARPGEALILASYSPFRQTGPYREYGPIFLAGEPQPPALPGLSALLGRAGDNAYLGDGVALRAYDDGQTMLEAVLLPTREAGATLARWEARPEIAFAMLRFPAHGCYALRLNRSA</sequence>
<dbReference type="Proteomes" id="UP000178776">
    <property type="component" value="Chromosome"/>
</dbReference>
<organism evidence="1 2">
    <name type="scientific">Chromobacterium vaccinii</name>
    <dbReference type="NCBI Taxonomy" id="1108595"/>
    <lineage>
        <taxon>Bacteria</taxon>
        <taxon>Pseudomonadati</taxon>
        <taxon>Pseudomonadota</taxon>
        <taxon>Betaproteobacteria</taxon>
        <taxon>Neisseriales</taxon>
        <taxon>Chromobacteriaceae</taxon>
        <taxon>Chromobacterium</taxon>
    </lineage>
</organism>
<name>A0A1D9LIJ5_9NEIS</name>